<comment type="similarity">
    <text evidence="7">Belongs to the RnpA family.</text>
</comment>
<keyword evidence="5 7" id="KW-0378">Hydrolase</keyword>
<gene>
    <name evidence="7" type="primary">rnpA</name>
    <name evidence="9" type="ORF">SINU_01050</name>
</gene>
<comment type="function">
    <text evidence="1 7">RNaseP catalyzes the removal of the 5'-leader sequence from pre-tRNA to produce the mature 5'-terminus. It can also cleave other RNA substrates such as 4.5S RNA. The protein component plays an auxiliary but essential role in vivo by binding to the 5'-leader sequence and broadening the substrate specificity of the ribozyme.</text>
</comment>
<dbReference type="Proteomes" id="UP000035553">
    <property type="component" value="Unassembled WGS sequence"/>
</dbReference>
<dbReference type="STRING" id="1069536.SINU_01050"/>
<dbReference type="EC" id="3.1.26.5" evidence="7 8"/>
<keyword evidence="2 7" id="KW-0819">tRNA processing</keyword>
<evidence type="ECO:0000256" key="6">
    <source>
        <dbReference type="ARBA" id="ARBA00022884"/>
    </source>
</evidence>
<evidence type="ECO:0000256" key="1">
    <source>
        <dbReference type="ARBA" id="ARBA00002663"/>
    </source>
</evidence>
<name>A0A0U1QSK8_9BACL</name>
<dbReference type="InterPro" id="IPR020568">
    <property type="entry name" value="Ribosomal_Su5_D2-typ_SF"/>
</dbReference>
<organism evidence="9 10">
    <name type="scientific">Sporolactobacillus inulinus CASD</name>
    <dbReference type="NCBI Taxonomy" id="1069536"/>
    <lineage>
        <taxon>Bacteria</taxon>
        <taxon>Bacillati</taxon>
        <taxon>Bacillota</taxon>
        <taxon>Bacilli</taxon>
        <taxon>Bacillales</taxon>
        <taxon>Sporolactobacillaceae</taxon>
        <taxon>Sporolactobacillus</taxon>
    </lineage>
</organism>
<dbReference type="PANTHER" id="PTHR33992">
    <property type="entry name" value="RIBONUCLEASE P PROTEIN COMPONENT"/>
    <property type="match status" value="1"/>
</dbReference>
<dbReference type="Gene3D" id="3.30.230.10">
    <property type="match status" value="1"/>
</dbReference>
<dbReference type="InterPro" id="IPR014721">
    <property type="entry name" value="Ribsml_uS5_D2-typ_fold_subgr"/>
</dbReference>
<dbReference type="NCBIfam" id="TIGR00188">
    <property type="entry name" value="rnpA"/>
    <property type="match status" value="1"/>
</dbReference>
<dbReference type="RefSeq" id="WP_029548213.1">
    <property type="nucleotide sequence ID" value="NZ_AFVQ02000012.1"/>
</dbReference>
<dbReference type="GO" id="GO:0042781">
    <property type="term" value="F:3'-tRNA processing endoribonuclease activity"/>
    <property type="evidence" value="ECO:0007669"/>
    <property type="project" value="TreeGrafter"/>
</dbReference>
<comment type="caution">
    <text evidence="9">The sequence shown here is derived from an EMBL/GenBank/DDBJ whole genome shotgun (WGS) entry which is preliminary data.</text>
</comment>
<dbReference type="Pfam" id="PF00825">
    <property type="entry name" value="Ribonuclease_P"/>
    <property type="match status" value="1"/>
</dbReference>
<dbReference type="PANTHER" id="PTHR33992:SF1">
    <property type="entry name" value="RIBONUCLEASE P PROTEIN COMPONENT"/>
    <property type="match status" value="1"/>
</dbReference>
<dbReference type="GO" id="GO:0000049">
    <property type="term" value="F:tRNA binding"/>
    <property type="evidence" value="ECO:0007669"/>
    <property type="project" value="UniProtKB-UniRule"/>
</dbReference>
<evidence type="ECO:0000313" key="9">
    <source>
        <dbReference type="EMBL" id="KLI03770.1"/>
    </source>
</evidence>
<sequence>MKMLKRLKKNHEFQVVFQEGKSFANRQFVVYVRKQNGKLYSRLGLSVSKKMGNAVMRNHIKRYIKEIFREFADRLEAGNDYIIISRKPVSTMTHQEMRKSLVHVLKKARVLHDSRKIPQL</sequence>
<keyword evidence="6 7" id="KW-0694">RNA-binding</keyword>
<dbReference type="GO" id="GO:0001682">
    <property type="term" value="P:tRNA 5'-leader removal"/>
    <property type="evidence" value="ECO:0007669"/>
    <property type="project" value="UniProtKB-UniRule"/>
</dbReference>
<dbReference type="AlphaFoldDB" id="A0A0U1QSK8"/>
<comment type="subunit">
    <text evidence="7">Consists of a catalytic RNA component (M1 or rnpB) and a protein subunit.</text>
</comment>
<dbReference type="GO" id="GO:0030677">
    <property type="term" value="C:ribonuclease P complex"/>
    <property type="evidence" value="ECO:0007669"/>
    <property type="project" value="TreeGrafter"/>
</dbReference>
<evidence type="ECO:0000256" key="8">
    <source>
        <dbReference type="NCBIfam" id="TIGR00188"/>
    </source>
</evidence>
<reference evidence="9 10" key="1">
    <citation type="journal article" date="2011" name="J. Bacteriol.">
        <title>Draft genome sequence of Sporolactobacillus inulinus strain CASD, an efficient D-lactic acid-producing bacterium with high-concentration lactate tolerance capability.</title>
        <authorList>
            <person name="Yu B."/>
            <person name="Su F."/>
            <person name="Wang L."/>
            <person name="Xu K."/>
            <person name="Zhao B."/>
            <person name="Xu P."/>
        </authorList>
    </citation>
    <scope>NUCLEOTIDE SEQUENCE [LARGE SCALE GENOMIC DNA]</scope>
    <source>
        <strain evidence="9 10">CASD</strain>
    </source>
</reference>
<evidence type="ECO:0000256" key="7">
    <source>
        <dbReference type="HAMAP-Rule" id="MF_00227"/>
    </source>
</evidence>
<evidence type="ECO:0000256" key="5">
    <source>
        <dbReference type="ARBA" id="ARBA00022801"/>
    </source>
</evidence>
<keyword evidence="10" id="KW-1185">Reference proteome</keyword>
<evidence type="ECO:0000313" key="10">
    <source>
        <dbReference type="Proteomes" id="UP000035553"/>
    </source>
</evidence>
<dbReference type="FunFam" id="3.30.230.10:FF:000021">
    <property type="entry name" value="Ribonuclease P protein component"/>
    <property type="match status" value="1"/>
</dbReference>
<keyword evidence="4 7" id="KW-0255">Endonuclease</keyword>
<comment type="catalytic activity">
    <reaction evidence="7">
        <text>Endonucleolytic cleavage of RNA, removing 5'-extranucleotides from tRNA precursor.</text>
        <dbReference type="EC" id="3.1.26.5"/>
    </reaction>
</comment>
<dbReference type="SUPFAM" id="SSF54211">
    <property type="entry name" value="Ribosomal protein S5 domain 2-like"/>
    <property type="match status" value="1"/>
</dbReference>
<evidence type="ECO:0000256" key="4">
    <source>
        <dbReference type="ARBA" id="ARBA00022759"/>
    </source>
</evidence>
<dbReference type="GO" id="GO:0004526">
    <property type="term" value="F:ribonuclease P activity"/>
    <property type="evidence" value="ECO:0007669"/>
    <property type="project" value="UniProtKB-UniRule"/>
</dbReference>
<dbReference type="EMBL" id="AFVQ02000012">
    <property type="protein sequence ID" value="KLI03770.1"/>
    <property type="molecule type" value="Genomic_DNA"/>
</dbReference>
<accession>A0A0U1QSK8</accession>
<dbReference type="HAMAP" id="MF_00227">
    <property type="entry name" value="RNase_P"/>
    <property type="match status" value="1"/>
</dbReference>
<dbReference type="OrthoDB" id="9810867at2"/>
<proteinExistence type="inferred from homology"/>
<protein>
    <recommendedName>
        <fullName evidence="7 8">Ribonuclease P protein component</fullName>
        <shortName evidence="7">RNase P protein</shortName>
        <shortName evidence="7">RNaseP protein</shortName>
        <ecNumber evidence="7 8">3.1.26.5</ecNumber>
    </recommendedName>
    <alternativeName>
        <fullName evidence="7">Protein C5</fullName>
    </alternativeName>
</protein>
<evidence type="ECO:0000256" key="2">
    <source>
        <dbReference type="ARBA" id="ARBA00022694"/>
    </source>
</evidence>
<dbReference type="InterPro" id="IPR000100">
    <property type="entry name" value="RNase_P"/>
</dbReference>
<evidence type="ECO:0000256" key="3">
    <source>
        <dbReference type="ARBA" id="ARBA00022722"/>
    </source>
</evidence>
<keyword evidence="3 7" id="KW-0540">Nuclease</keyword>